<keyword evidence="2" id="KW-1185">Reference proteome</keyword>
<sequence>MSDVSGQLTASLRRLEATIEAETESLVALRPFDQDEVNRRKGQSLLELTRLSRRLDDAPPEPEALACLGRLRAKLERNHEVVAMHLRAAQEVSDIVARALRDADSDGTYAPPARR</sequence>
<protein>
    <submittedName>
        <fullName evidence="1">Flagellar protein FlgN</fullName>
    </submittedName>
</protein>
<keyword evidence="1" id="KW-0966">Cell projection</keyword>
<name>A0A3S2WE87_9HYPH</name>
<reference evidence="1 2" key="1">
    <citation type="submission" date="2019-01" db="EMBL/GenBank/DDBJ databases">
        <authorList>
            <person name="Chen W.-M."/>
        </authorList>
    </citation>
    <scope>NUCLEOTIDE SEQUENCE [LARGE SCALE GENOMIC DNA]</scope>
    <source>
        <strain evidence="1 2">TER-1</strain>
    </source>
</reference>
<dbReference type="OrthoDB" id="7871570at2"/>
<evidence type="ECO:0000313" key="2">
    <source>
        <dbReference type="Proteomes" id="UP000286997"/>
    </source>
</evidence>
<proteinExistence type="predicted"/>
<accession>A0A3S2WE87</accession>
<comment type="caution">
    <text evidence="1">The sequence shown here is derived from an EMBL/GenBank/DDBJ whole genome shotgun (WGS) entry which is preliminary data.</text>
</comment>
<dbReference type="Proteomes" id="UP000286997">
    <property type="component" value="Unassembled WGS sequence"/>
</dbReference>
<gene>
    <name evidence="1" type="ORF">EOE48_06585</name>
</gene>
<keyword evidence="1" id="KW-0969">Cilium</keyword>
<organism evidence="1 2">
    <name type="scientific">Methylobacterium oryzihabitans</name>
    <dbReference type="NCBI Taxonomy" id="2499852"/>
    <lineage>
        <taxon>Bacteria</taxon>
        <taxon>Pseudomonadati</taxon>
        <taxon>Pseudomonadota</taxon>
        <taxon>Alphaproteobacteria</taxon>
        <taxon>Hyphomicrobiales</taxon>
        <taxon>Methylobacteriaceae</taxon>
        <taxon>Methylobacterium</taxon>
    </lineage>
</organism>
<keyword evidence="1" id="KW-0282">Flagellum</keyword>
<dbReference type="EMBL" id="SACP01000004">
    <property type="protein sequence ID" value="RVU20266.1"/>
    <property type="molecule type" value="Genomic_DNA"/>
</dbReference>
<dbReference type="AlphaFoldDB" id="A0A3S2WE87"/>
<evidence type="ECO:0000313" key="1">
    <source>
        <dbReference type="EMBL" id="RVU20266.1"/>
    </source>
</evidence>